<evidence type="ECO:0000259" key="2">
    <source>
        <dbReference type="Pfam" id="PF07944"/>
    </source>
</evidence>
<dbReference type="PROSITE" id="PS51318">
    <property type="entry name" value="TAT"/>
    <property type="match status" value="1"/>
</dbReference>
<feature type="signal peptide" evidence="1">
    <location>
        <begin position="1"/>
        <end position="31"/>
    </location>
</feature>
<dbReference type="EMBL" id="QVQT01000005">
    <property type="protein sequence ID" value="RFU15767.1"/>
    <property type="molecule type" value="Genomic_DNA"/>
</dbReference>
<dbReference type="RefSeq" id="WP_117301486.1">
    <property type="nucleotide sequence ID" value="NZ_QVQT02000005.1"/>
</dbReference>
<reference evidence="4 5" key="1">
    <citation type="submission" date="2018-08" db="EMBL/GenBank/DDBJ databases">
        <title>Acidipila sp. 4G-K13, an acidobacterium isolated from forest soil.</title>
        <authorList>
            <person name="Gao Z.-H."/>
            <person name="Qiu L.-H."/>
        </authorList>
    </citation>
    <scope>NUCLEOTIDE SEQUENCE [LARGE SCALE GENOMIC DNA]</scope>
    <source>
        <strain evidence="4 5">4G-K13</strain>
    </source>
</reference>
<evidence type="ECO:0000259" key="3">
    <source>
        <dbReference type="Pfam" id="PF20736"/>
    </source>
</evidence>
<keyword evidence="5" id="KW-1185">Reference proteome</keyword>
<dbReference type="InterPro" id="IPR008928">
    <property type="entry name" value="6-hairpin_glycosidase_sf"/>
</dbReference>
<feature type="domain" description="Non-reducing end beta-L-arabinofuranosidase-like GH127 middle" evidence="3">
    <location>
        <begin position="435"/>
        <end position="532"/>
    </location>
</feature>
<dbReference type="Proteomes" id="UP000264702">
    <property type="component" value="Unassembled WGS sequence"/>
</dbReference>
<accession>A0A372ILF1</accession>
<sequence>MQKISRRSFLKTSAAAAGGAVLLRSARSANALAGNAVTPRLSQFGYADVQLLDGPMLEQFRANHAFFLSLDDDRLLKPFRQKAGLPAPGEDMGGWYSFSAEFDPPRNMTGYIAGHSFGQYLSGLARASAVTGSKPTQQKVQRLVRGFAATVSKKFYMDYPLPAYTFDKTNCGLIDAHQFAADPEALAVLNHATDAVLPFLPEKALTRAEQEARPHKNIAFTWDETYTLPENFYLAWQRGAGPRYRHLAERFLQDKDYFDPLAEGENVLPGQHAYSHLNALCSAFQCYLVSGSDAHLRAARNGFDFVRTTQSFATGGWGPDETFRAPGSGEIGESLEKTHASFETPCGAYGHFKIARYLLSVSGDSRYGDSMERVLYNTILGAKPLLEDGSSFYYSDYNDSASKFYHQDKWPCCSGTFPQITADYGISSYFRSARGVYVNLYVPSKVTWRQNGTLCSLTQRTNYPLLAQSSLDLQLDQPEEFEIALRIPAWAGSGTQVSINGRKVDQDISPGAFFLVRRTWKSRDRVEIEFDMPMRLEAVDPQHPNTLALTHGPLALFAIGESFGQFDRSQLMHAAQTSSGSSDWQVESSTGKVRFTSFASIRSEKYRLYQKVL</sequence>
<organism evidence="4 5">
    <name type="scientific">Paracidobacterium acidisoli</name>
    <dbReference type="NCBI Taxonomy" id="2303751"/>
    <lineage>
        <taxon>Bacteria</taxon>
        <taxon>Pseudomonadati</taxon>
        <taxon>Acidobacteriota</taxon>
        <taxon>Terriglobia</taxon>
        <taxon>Terriglobales</taxon>
        <taxon>Acidobacteriaceae</taxon>
        <taxon>Paracidobacterium</taxon>
    </lineage>
</organism>
<dbReference type="InterPro" id="IPR019546">
    <property type="entry name" value="TAT_signal_bac_arc"/>
</dbReference>
<comment type="caution">
    <text evidence="4">The sequence shown here is derived from an EMBL/GenBank/DDBJ whole genome shotgun (WGS) entry which is preliminary data.</text>
</comment>
<dbReference type="InterPro" id="IPR012878">
    <property type="entry name" value="Beta-AFase-like_GH127_cat"/>
</dbReference>
<gene>
    <name evidence="4" type="ORF">D0Y96_15075</name>
</gene>
<dbReference type="Pfam" id="PF20736">
    <property type="entry name" value="Glyco_hydro127M"/>
    <property type="match status" value="1"/>
</dbReference>
<dbReference type="NCBIfam" id="TIGR01409">
    <property type="entry name" value="TAT_signal_seq"/>
    <property type="match status" value="1"/>
</dbReference>
<dbReference type="InterPro" id="IPR006311">
    <property type="entry name" value="TAT_signal"/>
</dbReference>
<dbReference type="PANTHER" id="PTHR31151:SF0">
    <property type="entry name" value="PROLINE-TRNA LIGASE (DUF1680)"/>
    <property type="match status" value="1"/>
</dbReference>
<feature type="domain" description="Non-reducing end beta-L-arabinofuranosidase-like GH127 catalytic" evidence="2">
    <location>
        <begin position="48"/>
        <end position="424"/>
    </location>
</feature>
<dbReference type="AlphaFoldDB" id="A0A372ILF1"/>
<evidence type="ECO:0000256" key="1">
    <source>
        <dbReference type="SAM" id="SignalP"/>
    </source>
</evidence>
<protein>
    <submittedName>
        <fullName evidence="4">Twin-arginine translocation signal domain-containing protein</fullName>
    </submittedName>
</protein>
<feature type="chain" id="PRO_5016753414" evidence="1">
    <location>
        <begin position="32"/>
        <end position="613"/>
    </location>
</feature>
<dbReference type="OrthoDB" id="9757939at2"/>
<proteinExistence type="predicted"/>
<dbReference type="Pfam" id="PF10518">
    <property type="entry name" value="TAT_signal"/>
    <property type="match status" value="1"/>
</dbReference>
<dbReference type="Pfam" id="PF07944">
    <property type="entry name" value="Beta-AFase-like_GH127_cat"/>
    <property type="match status" value="1"/>
</dbReference>
<evidence type="ECO:0000313" key="5">
    <source>
        <dbReference type="Proteomes" id="UP000264702"/>
    </source>
</evidence>
<dbReference type="PANTHER" id="PTHR31151">
    <property type="entry name" value="PROLINE-TRNA LIGASE (DUF1680)"/>
    <property type="match status" value="1"/>
</dbReference>
<name>A0A372ILF1_9BACT</name>
<dbReference type="InterPro" id="IPR049046">
    <property type="entry name" value="Beta-AFase-like_GH127_middle"/>
</dbReference>
<evidence type="ECO:0000313" key="4">
    <source>
        <dbReference type="EMBL" id="RFU15767.1"/>
    </source>
</evidence>
<dbReference type="SUPFAM" id="SSF48208">
    <property type="entry name" value="Six-hairpin glycosidases"/>
    <property type="match status" value="1"/>
</dbReference>
<keyword evidence="1" id="KW-0732">Signal</keyword>
<dbReference type="GO" id="GO:0005975">
    <property type="term" value="P:carbohydrate metabolic process"/>
    <property type="evidence" value="ECO:0007669"/>
    <property type="project" value="InterPro"/>
</dbReference>